<evidence type="ECO:0000256" key="1">
    <source>
        <dbReference type="SAM" id="Phobius"/>
    </source>
</evidence>
<keyword evidence="1" id="KW-0472">Membrane</keyword>
<reference evidence="2 3" key="1">
    <citation type="submission" date="2018-02" db="EMBL/GenBank/DDBJ databases">
        <title>The genomes of Aspergillus section Nigri reveals drivers in fungal speciation.</title>
        <authorList>
            <consortium name="DOE Joint Genome Institute"/>
            <person name="Vesth T.C."/>
            <person name="Nybo J."/>
            <person name="Theobald S."/>
            <person name="Brandl J."/>
            <person name="Frisvad J.C."/>
            <person name="Nielsen K.F."/>
            <person name="Lyhne E.K."/>
            <person name="Kogle M.E."/>
            <person name="Kuo A."/>
            <person name="Riley R."/>
            <person name="Clum A."/>
            <person name="Nolan M."/>
            <person name="Lipzen A."/>
            <person name="Salamov A."/>
            <person name="Henrissat B."/>
            <person name="Wiebenga A."/>
            <person name="De vries R.P."/>
            <person name="Grigoriev I.V."/>
            <person name="Mortensen U.H."/>
            <person name="Andersen M.R."/>
            <person name="Baker S.E."/>
        </authorList>
    </citation>
    <scope>NUCLEOTIDE SEQUENCE [LARGE SCALE GENOMIC DNA]</scope>
    <source>
        <strain evidence="2 3">CBS 112811</strain>
    </source>
</reference>
<keyword evidence="3" id="KW-1185">Reference proteome</keyword>
<dbReference type="GeneID" id="37157495"/>
<dbReference type="RefSeq" id="XP_025520908.1">
    <property type="nucleotide sequence ID" value="XM_025654093.1"/>
</dbReference>
<dbReference type="EMBL" id="KZ825054">
    <property type="protein sequence ID" value="RAH62986.1"/>
    <property type="molecule type" value="Genomic_DNA"/>
</dbReference>
<evidence type="ECO:0000313" key="3">
    <source>
        <dbReference type="Proteomes" id="UP000249526"/>
    </source>
</evidence>
<protein>
    <submittedName>
        <fullName evidence="2">Uncharacterized protein</fullName>
    </submittedName>
</protein>
<proteinExistence type="predicted"/>
<dbReference type="Proteomes" id="UP000249526">
    <property type="component" value="Unassembled WGS sequence"/>
</dbReference>
<gene>
    <name evidence="2" type="ORF">BO85DRAFT_14365</name>
</gene>
<organism evidence="2 3">
    <name type="scientific">Aspergillus piperis CBS 112811</name>
    <dbReference type="NCBI Taxonomy" id="1448313"/>
    <lineage>
        <taxon>Eukaryota</taxon>
        <taxon>Fungi</taxon>
        <taxon>Dikarya</taxon>
        <taxon>Ascomycota</taxon>
        <taxon>Pezizomycotina</taxon>
        <taxon>Eurotiomycetes</taxon>
        <taxon>Eurotiomycetidae</taxon>
        <taxon>Eurotiales</taxon>
        <taxon>Aspergillaceae</taxon>
        <taxon>Aspergillus</taxon>
        <taxon>Aspergillus subgen. Circumdati</taxon>
    </lineage>
</organism>
<feature type="transmembrane region" description="Helical" evidence="1">
    <location>
        <begin position="46"/>
        <end position="63"/>
    </location>
</feature>
<name>A0A8G1RD48_9EURO</name>
<evidence type="ECO:0000313" key="2">
    <source>
        <dbReference type="EMBL" id="RAH62986.1"/>
    </source>
</evidence>
<sequence>MHASPRGFIHSTTHSAYEVIIYAFARAFVISSIFLRTYYFCTYIDLYLPTYLPTISAYLTVTANEKKINRRIPFYLGYYVYVDLLAE</sequence>
<accession>A0A8G1RD48</accession>
<keyword evidence="1" id="KW-1133">Transmembrane helix</keyword>
<dbReference type="AlphaFoldDB" id="A0A8G1RD48"/>
<keyword evidence="1" id="KW-0812">Transmembrane</keyword>